<protein>
    <recommendedName>
        <fullName evidence="2">Phage virion morphogenesis protein</fullName>
    </recommendedName>
</protein>
<dbReference type="AlphaFoldDB" id="A0A0F9U0H6"/>
<evidence type="ECO:0000313" key="1">
    <source>
        <dbReference type="EMBL" id="KKN80767.1"/>
    </source>
</evidence>
<comment type="caution">
    <text evidence="1">The sequence shown here is derived from an EMBL/GenBank/DDBJ whole genome shotgun (WGS) entry which is preliminary data.</text>
</comment>
<organism evidence="1">
    <name type="scientific">marine sediment metagenome</name>
    <dbReference type="NCBI Taxonomy" id="412755"/>
    <lineage>
        <taxon>unclassified sequences</taxon>
        <taxon>metagenomes</taxon>
        <taxon>ecological metagenomes</taxon>
    </lineage>
</organism>
<name>A0A0F9U0H6_9ZZZZ</name>
<evidence type="ECO:0008006" key="2">
    <source>
        <dbReference type="Google" id="ProtNLM"/>
    </source>
</evidence>
<gene>
    <name evidence="1" type="ORF">LCGC14_0325730</name>
</gene>
<proteinExistence type="predicted"/>
<reference evidence="1" key="1">
    <citation type="journal article" date="2015" name="Nature">
        <title>Complex archaea that bridge the gap between prokaryotes and eukaryotes.</title>
        <authorList>
            <person name="Spang A."/>
            <person name="Saw J.H."/>
            <person name="Jorgensen S.L."/>
            <person name="Zaremba-Niedzwiedzka K."/>
            <person name="Martijn J."/>
            <person name="Lind A.E."/>
            <person name="van Eijk R."/>
            <person name="Schleper C."/>
            <person name="Guy L."/>
            <person name="Ettema T.J."/>
        </authorList>
    </citation>
    <scope>NUCLEOTIDE SEQUENCE</scope>
</reference>
<sequence length="167" mass="18097">MNLEEFQGKVERIAASFGEENTEALERCDVVLQAGIEDNFRQSRTARGEAWPLRKDPKPTHPLLIMDGDLLVAAIYSVGTVSDGKVLTKIMPEGPTGTSRAGIRRHEFGDATRRQNLSAALRIYAGDKEVGSPGILARPYFGVSEESADKCAEIVADALIEQVALGL</sequence>
<accession>A0A0F9U0H6</accession>
<dbReference type="EMBL" id="LAZR01000225">
    <property type="protein sequence ID" value="KKN80767.1"/>
    <property type="molecule type" value="Genomic_DNA"/>
</dbReference>